<organism evidence="1 2">
    <name type="scientific">Pseudomonas carassii</name>
    <dbReference type="NCBI Taxonomy" id="3115855"/>
    <lineage>
        <taxon>Bacteria</taxon>
        <taxon>Pseudomonadati</taxon>
        <taxon>Pseudomonadota</taxon>
        <taxon>Gammaproteobacteria</taxon>
        <taxon>Pseudomonadales</taxon>
        <taxon>Pseudomonadaceae</taxon>
        <taxon>Pseudomonas</taxon>
    </lineage>
</organism>
<keyword evidence="2" id="KW-1185">Reference proteome</keyword>
<name>A0ABU7HIW9_9PSED</name>
<dbReference type="Proteomes" id="UP001354227">
    <property type="component" value="Unassembled WGS sequence"/>
</dbReference>
<dbReference type="RefSeq" id="WP_330105749.1">
    <property type="nucleotide sequence ID" value="NZ_JAZDCT010000062.1"/>
</dbReference>
<accession>A0ABU7HIW9</accession>
<protein>
    <submittedName>
        <fullName evidence="1">Uncharacterized protein</fullName>
    </submittedName>
</protein>
<comment type="caution">
    <text evidence="1">The sequence shown here is derived from an EMBL/GenBank/DDBJ whole genome shotgun (WGS) entry which is preliminary data.</text>
</comment>
<dbReference type="EMBL" id="JAZDCT010000062">
    <property type="protein sequence ID" value="MEE1891146.1"/>
    <property type="molecule type" value="Genomic_DNA"/>
</dbReference>
<proteinExistence type="predicted"/>
<reference evidence="1" key="1">
    <citation type="submission" date="2024-01" db="EMBL/GenBank/DDBJ databases">
        <title>Unpublished Manusciprt.</title>
        <authorList>
            <person name="Duman M."/>
            <person name="Valdes E.G."/>
            <person name="Ajmi N."/>
            <person name="Altun S."/>
            <person name="Saticioglu I.B."/>
        </authorList>
    </citation>
    <scope>NUCLEOTIDE SEQUENCE</scope>
    <source>
        <strain evidence="1">137P</strain>
    </source>
</reference>
<sequence length="168" mass="19082">MRQVGIGIARTSGNHQVLFDFFQEVAVATGTLSAEAIFEKYHRFDDGYLLAFEYQEAVDGTLSFAMTFNGRDNWADGNVWRHVRVVIDDVRELSLSIFSSRIRRIYLSVKLLKFDGLWCVDVNGMYGGAEDPRSLDEVRRDGEFYVLGGHVRAEELPEHEQRPSGSIS</sequence>
<evidence type="ECO:0000313" key="1">
    <source>
        <dbReference type="EMBL" id="MEE1891146.1"/>
    </source>
</evidence>
<evidence type="ECO:0000313" key="2">
    <source>
        <dbReference type="Proteomes" id="UP001354227"/>
    </source>
</evidence>
<gene>
    <name evidence="1" type="ORF">V0R62_26090</name>
</gene>